<dbReference type="InterPro" id="IPR003593">
    <property type="entry name" value="AAA+_ATPase"/>
</dbReference>
<sequence length="339" mass="38338">MEVEDKNESVRQKQKDGSESLPWVEKYRPSDLDDVISQNDIITTSKLKHFIETNSLPHLLFYGPPGTGKTTTIMACAKMLYGSSHSNMILELNASDDRGIDVVREQIKNFAGTQKLFSSGTKLVILDEADNMTNAAQFALRRIIEKYSQNTRFCLICNYVSEIIPALQSRCTRFRFQPLNPEMIRSRLMYIIEQEKVECTEDGVNALLDLAHGDMRRVINILQATAMAYGKITGENVYKSAGFPSPNDMEFVLQALLNKSFSEALEGIQKLQNEKRFALSDILTELVKKLQDIVFPPQADAYLFKELAELEYRLTAGTQEEIQLASLVSIFIKVRGMLA</sequence>
<evidence type="ECO:0000256" key="7">
    <source>
        <dbReference type="SAM" id="MobiDB-lite"/>
    </source>
</evidence>
<protein>
    <submittedName>
        <fullName evidence="9">Replication factor C subunit 5</fullName>
    </submittedName>
</protein>
<accession>A0A196SHN7</accession>
<evidence type="ECO:0000256" key="6">
    <source>
        <dbReference type="ARBA" id="ARBA00023242"/>
    </source>
</evidence>
<dbReference type="GO" id="GO:0005524">
    <property type="term" value="F:ATP binding"/>
    <property type="evidence" value="ECO:0007669"/>
    <property type="project" value="UniProtKB-KW"/>
</dbReference>
<dbReference type="InterPro" id="IPR013748">
    <property type="entry name" value="Rep_factorC_C"/>
</dbReference>
<dbReference type="SUPFAM" id="SSF48019">
    <property type="entry name" value="post-AAA+ oligomerization domain-like"/>
    <property type="match status" value="1"/>
</dbReference>
<evidence type="ECO:0000256" key="4">
    <source>
        <dbReference type="ARBA" id="ARBA00022741"/>
    </source>
</evidence>
<keyword evidence="4" id="KW-0547">Nucleotide-binding</keyword>
<evidence type="ECO:0000256" key="2">
    <source>
        <dbReference type="ARBA" id="ARBA00005378"/>
    </source>
</evidence>
<dbReference type="SMART" id="SM00382">
    <property type="entry name" value="AAA"/>
    <property type="match status" value="1"/>
</dbReference>
<comment type="caution">
    <text evidence="9">The sequence shown here is derived from an EMBL/GenBank/DDBJ whole genome shotgun (WGS) entry which is preliminary data.</text>
</comment>
<dbReference type="Proteomes" id="UP000078348">
    <property type="component" value="Unassembled WGS sequence"/>
</dbReference>
<comment type="similarity">
    <text evidence="2">Belongs to the activator 1 small subunits family.</text>
</comment>
<dbReference type="InterPro" id="IPR047854">
    <property type="entry name" value="RFC_lid"/>
</dbReference>
<feature type="compositionally biased region" description="Basic and acidic residues" evidence="7">
    <location>
        <begin position="1"/>
        <end position="18"/>
    </location>
</feature>
<dbReference type="Gene3D" id="1.20.272.10">
    <property type="match status" value="1"/>
</dbReference>
<reference evidence="9 10" key="1">
    <citation type="submission" date="2016-05" db="EMBL/GenBank/DDBJ databases">
        <title>Nuclear genome of Blastocystis sp. subtype 1 NandII.</title>
        <authorList>
            <person name="Gentekaki E."/>
            <person name="Curtis B."/>
            <person name="Stairs C."/>
            <person name="Eme L."/>
            <person name="Herman E."/>
            <person name="Klimes V."/>
            <person name="Arias M.C."/>
            <person name="Elias M."/>
            <person name="Hilliou F."/>
            <person name="Klute M."/>
            <person name="Malik S.-B."/>
            <person name="Pightling A."/>
            <person name="Rachubinski R."/>
            <person name="Salas D."/>
            <person name="Schlacht A."/>
            <person name="Suga H."/>
            <person name="Archibald J."/>
            <person name="Ball S.G."/>
            <person name="Clark G."/>
            <person name="Dacks J."/>
            <person name="Van Der Giezen M."/>
            <person name="Tsaousis A."/>
            <person name="Roger A."/>
        </authorList>
    </citation>
    <scope>NUCLEOTIDE SEQUENCE [LARGE SCALE GENOMIC DNA]</scope>
    <source>
        <strain evidence="10">ATCC 50177 / NandII</strain>
    </source>
</reference>
<dbReference type="Gene3D" id="1.10.8.60">
    <property type="match status" value="1"/>
</dbReference>
<evidence type="ECO:0000256" key="3">
    <source>
        <dbReference type="ARBA" id="ARBA00022705"/>
    </source>
</evidence>
<name>A0A196SHN7_BLAHN</name>
<feature type="region of interest" description="Disordered" evidence="7">
    <location>
        <begin position="1"/>
        <end position="22"/>
    </location>
</feature>
<dbReference type="GO" id="GO:0005663">
    <property type="term" value="C:DNA replication factor C complex"/>
    <property type="evidence" value="ECO:0007669"/>
    <property type="project" value="TreeGrafter"/>
</dbReference>
<dbReference type="FunFam" id="1.20.272.10:FF:000004">
    <property type="entry name" value="Replication factor C subunit 5"/>
    <property type="match status" value="1"/>
</dbReference>
<dbReference type="GO" id="GO:0006281">
    <property type="term" value="P:DNA repair"/>
    <property type="evidence" value="ECO:0007669"/>
    <property type="project" value="TreeGrafter"/>
</dbReference>
<dbReference type="GO" id="GO:0006261">
    <property type="term" value="P:DNA-templated DNA replication"/>
    <property type="evidence" value="ECO:0007669"/>
    <property type="project" value="TreeGrafter"/>
</dbReference>
<evidence type="ECO:0000313" key="10">
    <source>
        <dbReference type="Proteomes" id="UP000078348"/>
    </source>
</evidence>
<evidence type="ECO:0000256" key="5">
    <source>
        <dbReference type="ARBA" id="ARBA00022840"/>
    </source>
</evidence>
<keyword evidence="10" id="KW-1185">Reference proteome</keyword>
<dbReference type="PANTHER" id="PTHR11669">
    <property type="entry name" value="REPLICATION FACTOR C / DNA POLYMERASE III GAMMA-TAU SUBUNIT"/>
    <property type="match status" value="1"/>
</dbReference>
<dbReference type="GO" id="GO:0003677">
    <property type="term" value="F:DNA binding"/>
    <property type="evidence" value="ECO:0007669"/>
    <property type="project" value="InterPro"/>
</dbReference>
<evidence type="ECO:0000259" key="8">
    <source>
        <dbReference type="SMART" id="SM00382"/>
    </source>
</evidence>
<dbReference type="PANTHER" id="PTHR11669:SF9">
    <property type="entry name" value="REPLICATION FACTOR C SUBUNIT 5"/>
    <property type="match status" value="1"/>
</dbReference>
<dbReference type="InterPro" id="IPR008921">
    <property type="entry name" value="DNA_pol3_clamp-load_cplx_C"/>
</dbReference>
<dbReference type="Gene3D" id="3.40.50.300">
    <property type="entry name" value="P-loop containing nucleotide triphosphate hydrolases"/>
    <property type="match status" value="1"/>
</dbReference>
<dbReference type="InterPro" id="IPR027417">
    <property type="entry name" value="P-loop_NTPase"/>
</dbReference>
<dbReference type="NCBIfam" id="NF001679">
    <property type="entry name" value="PRK00440.1"/>
    <property type="match status" value="1"/>
</dbReference>
<dbReference type="CDD" id="cd18140">
    <property type="entry name" value="HLD_clamp_RFC"/>
    <property type="match status" value="1"/>
</dbReference>
<dbReference type="EMBL" id="LXWW01000075">
    <property type="protein sequence ID" value="OAO16555.1"/>
    <property type="molecule type" value="Genomic_DNA"/>
</dbReference>
<dbReference type="InterPro" id="IPR050238">
    <property type="entry name" value="DNA_Rep/Repair_Clamp_Loader"/>
</dbReference>
<dbReference type="STRING" id="478820.A0A196SHN7"/>
<keyword evidence="3" id="KW-0235">DNA replication</keyword>
<dbReference type="GO" id="GO:0005634">
    <property type="term" value="C:nucleus"/>
    <property type="evidence" value="ECO:0007669"/>
    <property type="project" value="UniProtKB-SubCell"/>
</dbReference>
<keyword evidence="6" id="KW-0539">Nucleus</keyword>
<dbReference type="GO" id="GO:0016887">
    <property type="term" value="F:ATP hydrolysis activity"/>
    <property type="evidence" value="ECO:0007669"/>
    <property type="project" value="InterPro"/>
</dbReference>
<keyword evidence="5" id="KW-0067">ATP-binding</keyword>
<dbReference type="Pfam" id="PF08542">
    <property type="entry name" value="Rep_fac_C"/>
    <property type="match status" value="1"/>
</dbReference>
<dbReference type="Pfam" id="PF00004">
    <property type="entry name" value="AAA"/>
    <property type="match status" value="1"/>
</dbReference>
<dbReference type="GO" id="GO:0003689">
    <property type="term" value="F:DNA clamp loader activity"/>
    <property type="evidence" value="ECO:0007669"/>
    <property type="project" value="TreeGrafter"/>
</dbReference>
<dbReference type="OrthoDB" id="10254700at2759"/>
<dbReference type="FunFam" id="3.40.50.300:FF:000129">
    <property type="entry name" value="Replication factor C subunit 5"/>
    <property type="match status" value="1"/>
</dbReference>
<comment type="subcellular location">
    <subcellularLocation>
        <location evidence="1">Nucleus</location>
    </subcellularLocation>
</comment>
<proteinExistence type="inferred from homology"/>
<gene>
    <name evidence="9" type="ORF">AV274_1730</name>
</gene>
<dbReference type="SUPFAM" id="SSF52540">
    <property type="entry name" value="P-loop containing nucleoside triphosphate hydrolases"/>
    <property type="match status" value="1"/>
</dbReference>
<evidence type="ECO:0000256" key="1">
    <source>
        <dbReference type="ARBA" id="ARBA00004123"/>
    </source>
</evidence>
<dbReference type="InterPro" id="IPR003959">
    <property type="entry name" value="ATPase_AAA_core"/>
</dbReference>
<dbReference type="AlphaFoldDB" id="A0A196SHN7"/>
<dbReference type="CDD" id="cd00009">
    <property type="entry name" value="AAA"/>
    <property type="match status" value="1"/>
</dbReference>
<organism evidence="9 10">
    <name type="scientific">Blastocystis sp. subtype 1 (strain ATCC 50177 / NandII)</name>
    <dbReference type="NCBI Taxonomy" id="478820"/>
    <lineage>
        <taxon>Eukaryota</taxon>
        <taxon>Sar</taxon>
        <taxon>Stramenopiles</taxon>
        <taxon>Bigyra</taxon>
        <taxon>Opalozoa</taxon>
        <taxon>Opalinata</taxon>
        <taxon>Blastocystidae</taxon>
        <taxon>Blastocystis</taxon>
    </lineage>
</organism>
<feature type="domain" description="AAA+ ATPase" evidence="8">
    <location>
        <begin position="55"/>
        <end position="182"/>
    </location>
</feature>
<evidence type="ECO:0000313" key="9">
    <source>
        <dbReference type="EMBL" id="OAO16555.1"/>
    </source>
</evidence>
<dbReference type="FunFam" id="1.10.8.60:FF:000012">
    <property type="entry name" value="Replication factor C subunit 4"/>
    <property type="match status" value="1"/>
</dbReference>